<dbReference type="EMBL" id="RBWW01000001">
    <property type="protein sequence ID" value="RKS82360.1"/>
    <property type="molecule type" value="Genomic_DNA"/>
</dbReference>
<gene>
    <name evidence="1" type="ORF">BDK61_1664</name>
</gene>
<dbReference type="Proteomes" id="UP000268233">
    <property type="component" value="Unassembled WGS sequence"/>
</dbReference>
<protein>
    <submittedName>
        <fullName evidence="1">Uncharacterized protein</fullName>
    </submittedName>
</protein>
<sequence length="92" mass="10923">MSWNSLLNFFLNSIIILNVFFNHLKTCGVTKVYQAIQYAVINLLKLTFVYRIQSIFYISVYHPNNQIVIPNRIFSIIRYLCRSPRIHKIVKS</sequence>
<reference evidence="1 2" key="1">
    <citation type="submission" date="2018-10" db="EMBL/GenBank/DDBJ databases">
        <title>Genomic Encyclopedia of Archaeal and Bacterial Type Strains, Phase II (KMG-II): from individual species to whole genera.</title>
        <authorList>
            <person name="Goeker M."/>
        </authorList>
    </citation>
    <scope>NUCLEOTIDE SEQUENCE [LARGE SCALE GENOMIC DNA]</scope>
    <source>
        <strain evidence="1 2">DSM 11927</strain>
    </source>
</reference>
<evidence type="ECO:0000313" key="2">
    <source>
        <dbReference type="Proteomes" id="UP000268233"/>
    </source>
</evidence>
<evidence type="ECO:0000313" key="1">
    <source>
        <dbReference type="EMBL" id="RKS82360.1"/>
    </source>
</evidence>
<comment type="caution">
    <text evidence="1">The sequence shown here is derived from an EMBL/GenBank/DDBJ whole genome shotgun (WGS) entry which is preliminary data.</text>
</comment>
<accession>A0A495R560</accession>
<dbReference type="AlphaFoldDB" id="A0A495R560"/>
<name>A0A495R560_9EURY</name>
<proteinExistence type="predicted"/>
<organism evidence="1 2">
    <name type="scientific">Haloarcula quadrata</name>
    <dbReference type="NCBI Taxonomy" id="182779"/>
    <lineage>
        <taxon>Archaea</taxon>
        <taxon>Methanobacteriati</taxon>
        <taxon>Methanobacteriota</taxon>
        <taxon>Stenosarchaea group</taxon>
        <taxon>Halobacteria</taxon>
        <taxon>Halobacteriales</taxon>
        <taxon>Haloarculaceae</taxon>
        <taxon>Haloarcula</taxon>
    </lineage>
</organism>
<keyword evidence="2" id="KW-1185">Reference proteome</keyword>